<gene>
    <name evidence="2" type="ORF">A3A24_03520</name>
</gene>
<evidence type="ECO:0000313" key="3">
    <source>
        <dbReference type="Proteomes" id="UP000176512"/>
    </source>
</evidence>
<comment type="caution">
    <text evidence="2">The sequence shown here is derived from an EMBL/GenBank/DDBJ whole genome shotgun (WGS) entry which is preliminary data.</text>
</comment>
<name>A0A1G1YS52_9BACT</name>
<dbReference type="Proteomes" id="UP000176512">
    <property type="component" value="Unassembled WGS sequence"/>
</dbReference>
<dbReference type="EMBL" id="MHIP01000012">
    <property type="protein sequence ID" value="OGY55134.1"/>
    <property type="molecule type" value="Genomic_DNA"/>
</dbReference>
<evidence type="ECO:0000256" key="1">
    <source>
        <dbReference type="SAM" id="Phobius"/>
    </source>
</evidence>
<sequence>MKKLLIEIILSAIFVFGATYIVYNFLAEISPFWDTQFFWSVVLAVGWAIVAAGYYHQGWLIQVKKSSANVSVVLPTAVFFIQCVLFVKGIYYQDWSLVWGAVVVNSGVVFSLYQIMRARKTSKSSP</sequence>
<feature type="transmembrane region" description="Helical" evidence="1">
    <location>
        <begin position="37"/>
        <end position="56"/>
    </location>
</feature>
<keyword evidence="1" id="KW-0472">Membrane</keyword>
<evidence type="ECO:0000313" key="2">
    <source>
        <dbReference type="EMBL" id="OGY55134.1"/>
    </source>
</evidence>
<feature type="transmembrane region" description="Helical" evidence="1">
    <location>
        <begin position="97"/>
        <end position="116"/>
    </location>
</feature>
<accession>A0A1G1YS52</accession>
<feature type="transmembrane region" description="Helical" evidence="1">
    <location>
        <begin position="68"/>
        <end position="91"/>
    </location>
</feature>
<feature type="transmembrane region" description="Helical" evidence="1">
    <location>
        <begin position="5"/>
        <end position="25"/>
    </location>
</feature>
<organism evidence="2 3">
    <name type="scientific">Candidatus Buchananbacteria bacterium RIFCSPLOWO2_01_FULL_46_12</name>
    <dbReference type="NCBI Taxonomy" id="1797546"/>
    <lineage>
        <taxon>Bacteria</taxon>
        <taxon>Candidatus Buchananiibacteriota</taxon>
    </lineage>
</organism>
<protein>
    <recommendedName>
        <fullName evidence="4">EamA domain-containing protein</fullName>
    </recommendedName>
</protein>
<keyword evidence="1" id="KW-0812">Transmembrane</keyword>
<evidence type="ECO:0008006" key="4">
    <source>
        <dbReference type="Google" id="ProtNLM"/>
    </source>
</evidence>
<reference evidence="2 3" key="1">
    <citation type="journal article" date="2016" name="Nat. Commun.">
        <title>Thousands of microbial genomes shed light on interconnected biogeochemical processes in an aquifer system.</title>
        <authorList>
            <person name="Anantharaman K."/>
            <person name="Brown C.T."/>
            <person name="Hug L.A."/>
            <person name="Sharon I."/>
            <person name="Castelle C.J."/>
            <person name="Probst A.J."/>
            <person name="Thomas B.C."/>
            <person name="Singh A."/>
            <person name="Wilkins M.J."/>
            <person name="Karaoz U."/>
            <person name="Brodie E.L."/>
            <person name="Williams K.H."/>
            <person name="Hubbard S.S."/>
            <person name="Banfield J.F."/>
        </authorList>
    </citation>
    <scope>NUCLEOTIDE SEQUENCE [LARGE SCALE GENOMIC DNA]</scope>
</reference>
<dbReference type="AlphaFoldDB" id="A0A1G1YS52"/>
<keyword evidence="1" id="KW-1133">Transmembrane helix</keyword>
<proteinExistence type="predicted"/>